<dbReference type="PANTHER" id="PTHR12526:SF630">
    <property type="entry name" value="GLYCOSYLTRANSFERASE"/>
    <property type="match status" value="1"/>
</dbReference>
<dbReference type="RefSeq" id="WP_183696750.1">
    <property type="nucleotide sequence ID" value="NZ_JACICA010000006.1"/>
</dbReference>
<accession>A0A7W5UJB7</accession>
<organism evidence="2 3">
    <name type="scientific">Alloprevotella rava</name>
    <dbReference type="NCBI Taxonomy" id="671218"/>
    <lineage>
        <taxon>Bacteria</taxon>
        <taxon>Pseudomonadati</taxon>
        <taxon>Bacteroidota</taxon>
        <taxon>Bacteroidia</taxon>
        <taxon>Bacteroidales</taxon>
        <taxon>Prevotellaceae</taxon>
        <taxon>Alloprevotella</taxon>
    </lineage>
</organism>
<gene>
    <name evidence="2" type="ORF">FHS60_001418</name>
</gene>
<dbReference type="PANTHER" id="PTHR12526">
    <property type="entry name" value="GLYCOSYLTRANSFERASE"/>
    <property type="match status" value="1"/>
</dbReference>
<sequence>MKAFIIYKHLLDLDGNNFVIGGIETYLENLARVIIKLGIFPIIVQCANKNFSKKVEGIQFYGFKHSVNNDFHKFLYKKIKNKIKEEDILIWGTDTFSIKTDHKRSISIQHGIDFDYYPLEDKFRYKAYKLGLGHFFKFLQRRRARKVFTKAKYHVCVDYNFWNWYRTFCLPDEEDKIFVIPNFSHLHDKRLFPKPTDKPIEVLFARRFVRRRGIEIFMNVVQHFKNTDSLHFTFAGDGPYLDQVEKIAKNNKNVKITKYKQAESLAFHSCFDIAIIPTIGSEGTSFSLLEAMSTGNVCICTCVGGMTNIILDNFNGYFVRPNSSKDIIDKISFLTKNPEKIEYLSQNAQKTIESSFSFDIWEQRWINILKEITEQ</sequence>
<evidence type="ECO:0000259" key="1">
    <source>
        <dbReference type="Pfam" id="PF00534"/>
    </source>
</evidence>
<dbReference type="GO" id="GO:0016757">
    <property type="term" value="F:glycosyltransferase activity"/>
    <property type="evidence" value="ECO:0007669"/>
    <property type="project" value="InterPro"/>
</dbReference>
<name>A0A7W5UJB7_9BACT</name>
<comment type="caution">
    <text evidence="2">The sequence shown here is derived from an EMBL/GenBank/DDBJ whole genome shotgun (WGS) entry which is preliminary data.</text>
</comment>
<dbReference type="CDD" id="cd03801">
    <property type="entry name" value="GT4_PimA-like"/>
    <property type="match status" value="1"/>
</dbReference>
<dbReference type="AlphaFoldDB" id="A0A7W5UJB7"/>
<keyword evidence="2" id="KW-0808">Transferase</keyword>
<evidence type="ECO:0000313" key="3">
    <source>
        <dbReference type="Proteomes" id="UP000541425"/>
    </source>
</evidence>
<dbReference type="Proteomes" id="UP000541425">
    <property type="component" value="Unassembled WGS sequence"/>
</dbReference>
<dbReference type="InterPro" id="IPR001296">
    <property type="entry name" value="Glyco_trans_1"/>
</dbReference>
<reference evidence="2 3" key="1">
    <citation type="submission" date="2020-08" db="EMBL/GenBank/DDBJ databases">
        <title>Genomic Encyclopedia of Type Strains, Phase IV (KMG-IV): sequencing the most valuable type-strain genomes for metagenomic binning, comparative biology and taxonomic classification.</title>
        <authorList>
            <person name="Goeker M."/>
        </authorList>
    </citation>
    <scope>NUCLEOTIDE SEQUENCE [LARGE SCALE GENOMIC DNA]</scope>
    <source>
        <strain evidence="2 3">DSM 22548</strain>
    </source>
</reference>
<dbReference type="Pfam" id="PF00534">
    <property type="entry name" value="Glycos_transf_1"/>
    <property type="match status" value="1"/>
</dbReference>
<feature type="domain" description="Glycosyl transferase family 1" evidence="1">
    <location>
        <begin position="196"/>
        <end position="350"/>
    </location>
</feature>
<dbReference type="SUPFAM" id="SSF53756">
    <property type="entry name" value="UDP-Glycosyltransferase/glycogen phosphorylase"/>
    <property type="match status" value="1"/>
</dbReference>
<dbReference type="Gene3D" id="3.40.50.2000">
    <property type="entry name" value="Glycogen Phosphorylase B"/>
    <property type="match status" value="2"/>
</dbReference>
<proteinExistence type="predicted"/>
<dbReference type="EMBL" id="JACICA010000006">
    <property type="protein sequence ID" value="MBB3702945.1"/>
    <property type="molecule type" value="Genomic_DNA"/>
</dbReference>
<protein>
    <submittedName>
        <fullName evidence="2">Glycosyltransferase involved in cell wall biosynthesis</fullName>
    </submittedName>
</protein>
<evidence type="ECO:0000313" key="2">
    <source>
        <dbReference type="EMBL" id="MBB3702945.1"/>
    </source>
</evidence>